<dbReference type="Proteomes" id="UP001396334">
    <property type="component" value="Unassembled WGS sequence"/>
</dbReference>
<name>A0ABR2QMB0_9ROSI</name>
<dbReference type="CDD" id="cd07017">
    <property type="entry name" value="S14_ClpP_2"/>
    <property type="match status" value="1"/>
</dbReference>
<evidence type="ECO:0000313" key="5">
    <source>
        <dbReference type="Proteomes" id="UP001396334"/>
    </source>
</evidence>
<comment type="caution">
    <text evidence="4">The sequence shown here is derived from an EMBL/GenBank/DDBJ whole genome shotgun (WGS) entry which is preliminary data.</text>
</comment>
<feature type="compositionally biased region" description="Basic and acidic residues" evidence="3">
    <location>
        <begin position="250"/>
        <end position="260"/>
    </location>
</feature>
<sequence length="260" mass="28753">MAISLNANLHHPSFSCGSKFYSGLKLQSPCLFATGRSNLSADFYSKVNKSLQCGLVLKLWVEIGNLELFIFILTVGLCGATLQFIKANGLHWMQYRERVIFIGQHIDEEFSNQILATMLYLDSIDDNKRLYFYINGPGGDLTPSLAIYDTMQSLKSPVGTHCVGYAYNLAGFLLAAGEKGNRFAMPLSRIALQSPAGAARGQADDIQNEANELLRIRDYLFNELAKNTGQSVETKQNNDEFRPPRINADAPRKDAGTGLD</sequence>
<protein>
    <recommendedName>
        <fullName evidence="2">ATP-dependent Clp protease proteolytic subunit</fullName>
    </recommendedName>
</protein>
<feature type="region of interest" description="Disordered" evidence="3">
    <location>
        <begin position="229"/>
        <end position="260"/>
    </location>
</feature>
<comment type="similarity">
    <text evidence="1 2">Belongs to the peptidase S14 family.</text>
</comment>
<dbReference type="PANTHER" id="PTHR10381:SF46">
    <property type="entry name" value="ATP-DEPENDENT CLP PROTEASE PROTEOLYTIC SUBUNIT-RELATED PROTEIN 2, CHLOROPLASTIC"/>
    <property type="match status" value="1"/>
</dbReference>
<reference evidence="4 5" key="1">
    <citation type="journal article" date="2024" name="G3 (Bethesda)">
        <title>Genome assembly of Hibiscus sabdariffa L. provides insights into metabolisms of medicinal natural products.</title>
        <authorList>
            <person name="Kim T."/>
        </authorList>
    </citation>
    <scope>NUCLEOTIDE SEQUENCE [LARGE SCALE GENOMIC DNA]</scope>
    <source>
        <strain evidence="4">TK-2024</strain>
        <tissue evidence="4">Old leaves</tissue>
    </source>
</reference>
<evidence type="ECO:0000313" key="4">
    <source>
        <dbReference type="EMBL" id="KAK9001796.1"/>
    </source>
</evidence>
<evidence type="ECO:0000256" key="2">
    <source>
        <dbReference type="RuleBase" id="RU003567"/>
    </source>
</evidence>
<gene>
    <name evidence="4" type="ORF">V6N11_024494</name>
</gene>
<evidence type="ECO:0000256" key="3">
    <source>
        <dbReference type="SAM" id="MobiDB-lite"/>
    </source>
</evidence>
<dbReference type="SUPFAM" id="SSF52096">
    <property type="entry name" value="ClpP/crotonase"/>
    <property type="match status" value="1"/>
</dbReference>
<keyword evidence="5" id="KW-1185">Reference proteome</keyword>
<dbReference type="Gene3D" id="3.90.226.10">
    <property type="entry name" value="2-enoyl-CoA Hydratase, Chain A, domain 1"/>
    <property type="match status" value="1"/>
</dbReference>
<organism evidence="4 5">
    <name type="scientific">Hibiscus sabdariffa</name>
    <name type="common">roselle</name>
    <dbReference type="NCBI Taxonomy" id="183260"/>
    <lineage>
        <taxon>Eukaryota</taxon>
        <taxon>Viridiplantae</taxon>
        <taxon>Streptophyta</taxon>
        <taxon>Embryophyta</taxon>
        <taxon>Tracheophyta</taxon>
        <taxon>Spermatophyta</taxon>
        <taxon>Magnoliopsida</taxon>
        <taxon>eudicotyledons</taxon>
        <taxon>Gunneridae</taxon>
        <taxon>Pentapetalae</taxon>
        <taxon>rosids</taxon>
        <taxon>malvids</taxon>
        <taxon>Malvales</taxon>
        <taxon>Malvaceae</taxon>
        <taxon>Malvoideae</taxon>
        <taxon>Hibiscus</taxon>
    </lineage>
</organism>
<evidence type="ECO:0000256" key="1">
    <source>
        <dbReference type="ARBA" id="ARBA00007039"/>
    </source>
</evidence>
<dbReference type="InterPro" id="IPR023562">
    <property type="entry name" value="ClpP/TepA"/>
</dbReference>
<dbReference type="EMBL" id="JBBPBN010000035">
    <property type="protein sequence ID" value="KAK9001796.1"/>
    <property type="molecule type" value="Genomic_DNA"/>
</dbReference>
<dbReference type="InterPro" id="IPR001907">
    <property type="entry name" value="ClpP"/>
</dbReference>
<dbReference type="InterPro" id="IPR029045">
    <property type="entry name" value="ClpP/crotonase-like_dom_sf"/>
</dbReference>
<dbReference type="Pfam" id="PF00574">
    <property type="entry name" value="CLP_protease"/>
    <property type="match status" value="1"/>
</dbReference>
<dbReference type="PRINTS" id="PR00127">
    <property type="entry name" value="CLPPROTEASEP"/>
</dbReference>
<proteinExistence type="inferred from homology"/>
<accession>A0ABR2QMB0</accession>
<dbReference type="PANTHER" id="PTHR10381">
    <property type="entry name" value="ATP-DEPENDENT CLP PROTEASE PROTEOLYTIC SUBUNIT"/>
    <property type="match status" value="1"/>
</dbReference>